<protein>
    <submittedName>
        <fullName evidence="5">Hydrolase</fullName>
    </submittedName>
</protein>
<proteinExistence type="inferred from homology"/>
<evidence type="ECO:0000259" key="4">
    <source>
        <dbReference type="Pfam" id="PF00472"/>
    </source>
</evidence>
<evidence type="ECO:0000313" key="5">
    <source>
        <dbReference type="EMBL" id="BCR06076.1"/>
    </source>
</evidence>
<dbReference type="PANTHER" id="PTHR43804:SF7">
    <property type="entry name" value="LD18447P"/>
    <property type="match status" value="1"/>
</dbReference>
<dbReference type="GO" id="GO:0016787">
    <property type="term" value="F:hydrolase activity"/>
    <property type="evidence" value="ECO:0007669"/>
    <property type="project" value="UniProtKB-KW"/>
</dbReference>
<accession>A0ABN6E139</accession>
<keyword evidence="2" id="KW-0488">Methylation</keyword>
<dbReference type="InterPro" id="IPR045853">
    <property type="entry name" value="Pep_chain_release_fac_I_sf"/>
</dbReference>
<evidence type="ECO:0000313" key="6">
    <source>
        <dbReference type="Proteomes" id="UP001319827"/>
    </source>
</evidence>
<dbReference type="Gene3D" id="3.30.160.20">
    <property type="match status" value="1"/>
</dbReference>
<reference evidence="5 6" key="1">
    <citation type="journal article" date="2016" name="C (Basel)">
        <title>Selective Growth of and Electricity Production by Marine Exoelectrogenic Bacteria in Self-Aggregated Hydrogel of Microbially Reduced Graphene Oxide.</title>
        <authorList>
            <person name="Yoshida N."/>
            <person name="Goto Y."/>
            <person name="Miyata Y."/>
        </authorList>
    </citation>
    <scope>NUCLEOTIDE SEQUENCE [LARGE SCALE GENOMIC DNA]</scope>
    <source>
        <strain evidence="5 6">NIT-T3</strain>
    </source>
</reference>
<dbReference type="InterPro" id="IPR050057">
    <property type="entry name" value="Prokaryotic/Mito_RF"/>
</dbReference>
<name>A0ABN6E139_9BACT</name>
<dbReference type="PANTHER" id="PTHR43804">
    <property type="entry name" value="LD18447P"/>
    <property type="match status" value="1"/>
</dbReference>
<sequence length="111" mass="12602">MAEQPIHIDEKDLVITCFRASGPGGQHRNTTDSAVRIKHLPTGIIVTASEGRSQHANREKAMERLVSRLQARQRKPKKRIATRPGKAAKERRLLAKKRRSGVKRERGKIDY</sequence>
<comment type="similarity">
    <text evidence="1">Belongs to the prokaryotic/mitochondrial release factor family.</text>
</comment>
<feature type="compositionally biased region" description="Basic and acidic residues" evidence="3">
    <location>
        <begin position="102"/>
        <end position="111"/>
    </location>
</feature>
<evidence type="ECO:0000256" key="1">
    <source>
        <dbReference type="ARBA" id="ARBA00010835"/>
    </source>
</evidence>
<dbReference type="SUPFAM" id="SSF75620">
    <property type="entry name" value="Release factor"/>
    <property type="match status" value="1"/>
</dbReference>
<organism evidence="5 6">
    <name type="scientific">Desulfuromonas versatilis</name>
    <dbReference type="NCBI Taxonomy" id="2802975"/>
    <lineage>
        <taxon>Bacteria</taxon>
        <taxon>Pseudomonadati</taxon>
        <taxon>Thermodesulfobacteriota</taxon>
        <taxon>Desulfuromonadia</taxon>
        <taxon>Desulfuromonadales</taxon>
        <taxon>Desulfuromonadaceae</taxon>
        <taxon>Desulfuromonas</taxon>
    </lineage>
</organism>
<dbReference type="InterPro" id="IPR000352">
    <property type="entry name" value="Pep_chain_release_fac_I"/>
</dbReference>
<feature type="compositionally biased region" description="Basic residues" evidence="3">
    <location>
        <begin position="71"/>
        <end position="81"/>
    </location>
</feature>
<keyword evidence="6" id="KW-1185">Reference proteome</keyword>
<gene>
    <name evidence="5" type="ORF">DESUT3_31450</name>
</gene>
<reference evidence="5 6" key="2">
    <citation type="journal article" date="2021" name="Int. J. Syst. Evol. Microbiol.">
        <title>Isolation and Polyphasic Characterization of Desulfuromonas versatilis sp. Nov., an Electrogenic Bacteria Capable of Versatile Metabolism Isolated from a Graphene Oxide-Reducing Enrichment Culture.</title>
        <authorList>
            <person name="Xie L."/>
            <person name="Yoshida N."/>
            <person name="Ishii S."/>
            <person name="Meng L."/>
        </authorList>
    </citation>
    <scope>NUCLEOTIDE SEQUENCE [LARGE SCALE GENOMIC DNA]</scope>
    <source>
        <strain evidence="5 6">NIT-T3</strain>
    </source>
</reference>
<dbReference type="Pfam" id="PF00472">
    <property type="entry name" value="RF-1"/>
    <property type="match status" value="1"/>
</dbReference>
<dbReference type="EMBL" id="AP024355">
    <property type="protein sequence ID" value="BCR06076.1"/>
    <property type="molecule type" value="Genomic_DNA"/>
</dbReference>
<keyword evidence="5" id="KW-0378">Hydrolase</keyword>
<dbReference type="Proteomes" id="UP001319827">
    <property type="component" value="Chromosome"/>
</dbReference>
<feature type="domain" description="Prokaryotic-type class I peptide chain release factors" evidence="4">
    <location>
        <begin position="6"/>
        <end position="106"/>
    </location>
</feature>
<evidence type="ECO:0000256" key="2">
    <source>
        <dbReference type="ARBA" id="ARBA00022481"/>
    </source>
</evidence>
<feature type="region of interest" description="Disordered" evidence="3">
    <location>
        <begin position="70"/>
        <end position="111"/>
    </location>
</feature>
<dbReference type="RefSeq" id="WP_225911536.1">
    <property type="nucleotide sequence ID" value="NZ_AP024355.1"/>
</dbReference>
<evidence type="ECO:0000256" key="3">
    <source>
        <dbReference type="SAM" id="MobiDB-lite"/>
    </source>
</evidence>